<dbReference type="EMBL" id="AEYI02002160">
    <property type="protein sequence ID" value="KFG29484.1"/>
    <property type="molecule type" value="Genomic_DNA"/>
</dbReference>
<comment type="caution">
    <text evidence="2">The sequence shown here is derived from an EMBL/GenBank/DDBJ whole genome shotgun (WGS) entry which is preliminary data.</text>
</comment>
<gene>
    <name evidence="2" type="ORF">TGP89_257925</name>
</gene>
<feature type="region of interest" description="Disordered" evidence="1">
    <location>
        <begin position="166"/>
        <end position="293"/>
    </location>
</feature>
<name>A0A086JBG6_TOXGO</name>
<dbReference type="OrthoDB" id="10676155at2759"/>
<feature type="region of interest" description="Disordered" evidence="1">
    <location>
        <begin position="1"/>
        <end position="35"/>
    </location>
</feature>
<dbReference type="Proteomes" id="UP000028828">
    <property type="component" value="Unassembled WGS sequence"/>
</dbReference>
<dbReference type="AlphaFoldDB" id="A0A086JBG6"/>
<feature type="region of interest" description="Disordered" evidence="1">
    <location>
        <begin position="73"/>
        <end position="92"/>
    </location>
</feature>
<organism evidence="2 3">
    <name type="scientific">Toxoplasma gondii p89</name>
    <dbReference type="NCBI Taxonomy" id="943119"/>
    <lineage>
        <taxon>Eukaryota</taxon>
        <taxon>Sar</taxon>
        <taxon>Alveolata</taxon>
        <taxon>Apicomplexa</taxon>
        <taxon>Conoidasida</taxon>
        <taxon>Coccidia</taxon>
        <taxon>Eucoccidiorida</taxon>
        <taxon>Eimeriorina</taxon>
        <taxon>Sarcocystidae</taxon>
        <taxon>Toxoplasma</taxon>
    </lineage>
</organism>
<protein>
    <submittedName>
        <fullName evidence="2">Uncharacterized protein</fullName>
    </submittedName>
</protein>
<accession>A0A086JBG6</accession>
<evidence type="ECO:0000313" key="2">
    <source>
        <dbReference type="EMBL" id="KFG29484.1"/>
    </source>
</evidence>
<evidence type="ECO:0000256" key="1">
    <source>
        <dbReference type="SAM" id="MobiDB-lite"/>
    </source>
</evidence>
<feature type="compositionally biased region" description="Low complexity" evidence="1">
    <location>
        <begin position="16"/>
        <end position="32"/>
    </location>
</feature>
<evidence type="ECO:0000313" key="3">
    <source>
        <dbReference type="Proteomes" id="UP000028828"/>
    </source>
</evidence>
<feature type="compositionally biased region" description="Polar residues" evidence="1">
    <location>
        <begin position="73"/>
        <end position="82"/>
    </location>
</feature>
<feature type="compositionally biased region" description="Acidic residues" evidence="1">
    <location>
        <begin position="282"/>
        <end position="293"/>
    </location>
</feature>
<sequence>MRLDAPESPLGDVVFSTASSSSPHSVASSSSSRPLGVTSLLKGAMESDHEEGELLMQSETIPPRAFVGTPSLHNTPSEQTSADHAGKTRRVSRPLQRILRRSGNSTGYRSRALTPIILAVLSACLVSLKLFYLACVRSTNMTLPASTSSSSSSLEFASRLLPRFRASPFSSGSDDAGSSIRRLADSQGGAPNQGMPRNSELCHTGEGSGEEGPEQRASGENLARNEESPVQPSTGRELRGQARQELGEQETDDTVPTQGGGSSPERDQNTMRGRKRKISVEHEDDADNGVDVDETSGSVLALTEMLMSSTKADPLNDPYAESNEEELQRLLIEPEDIPDAQHADTAMRMYFRLFDNALKRVYLHPWRSGNTTVSTLNSLLRLFAQVVFWSNKFEMLYPRWPTCQDAPLRARTFEVKKRVESLVRRTLRDLFGDRLVHFTPQLELQLLRTAVGASRGVHHPLPLDSPVQPVILERDLADPFTSHFQRRRFGKKRRGHADTQ</sequence>
<dbReference type="VEuPathDB" id="ToxoDB:TGP89_257925"/>
<proteinExistence type="predicted"/>
<feature type="compositionally biased region" description="Basic and acidic residues" evidence="1">
    <location>
        <begin position="236"/>
        <end position="246"/>
    </location>
</feature>
<reference evidence="2 3" key="1">
    <citation type="submission" date="2014-03" db="EMBL/GenBank/DDBJ databases">
        <authorList>
            <person name="Sibley D."/>
            <person name="Venepally P."/>
            <person name="Karamycheva S."/>
            <person name="Hadjithomas M."/>
            <person name="Khan A."/>
            <person name="Brunk B."/>
            <person name="Roos D."/>
            <person name="Caler E."/>
            <person name="Lorenzi H."/>
        </authorList>
    </citation>
    <scope>NUCLEOTIDE SEQUENCE [LARGE SCALE GENOMIC DNA]</scope>
    <source>
        <strain evidence="3">p89</strain>
    </source>
</reference>